<dbReference type="Gene3D" id="1.10.8.10">
    <property type="entry name" value="DNA helicase RuvA subunit, C-terminal domain"/>
    <property type="match status" value="1"/>
</dbReference>
<evidence type="ECO:0000256" key="1">
    <source>
        <dbReference type="ARBA" id="ARBA00005532"/>
    </source>
</evidence>
<evidence type="ECO:0000256" key="2">
    <source>
        <dbReference type="ARBA" id="ARBA00022768"/>
    </source>
</evidence>
<comment type="caution">
    <text evidence="8">The sequence shown here is derived from an EMBL/GenBank/DDBJ whole genome shotgun (WGS) entry which is preliminary data.</text>
</comment>
<dbReference type="PANTHER" id="PTHR11741">
    <property type="entry name" value="ELONGATION FACTOR TS"/>
    <property type="match status" value="1"/>
</dbReference>
<dbReference type="RefSeq" id="XP_069210596.1">
    <property type="nucleotide sequence ID" value="XM_069353178.1"/>
</dbReference>
<comment type="function">
    <text evidence="6">Associates with the EF-Tu.GDP complex and induces the exchange of GDP to GTP. It remains bound to the aminoacyl-tRNA.EF-Tu.GTP complex up to the GTP hydrolysis stage on the ribosome.</text>
</comment>
<evidence type="ECO:0000256" key="6">
    <source>
        <dbReference type="HAMAP-Rule" id="MF_03135"/>
    </source>
</evidence>
<keyword evidence="3 6" id="KW-0648">Protein biosynthesis</keyword>
<dbReference type="Proteomes" id="UP001565368">
    <property type="component" value="Unassembled WGS sequence"/>
</dbReference>
<evidence type="ECO:0000313" key="8">
    <source>
        <dbReference type="EMBL" id="KAL1410652.1"/>
    </source>
</evidence>
<dbReference type="Gene3D" id="3.30.479.20">
    <property type="entry name" value="Elongation factor Ts, dimerisation domain"/>
    <property type="match status" value="2"/>
</dbReference>
<sequence length="351" mass="35861">MLGLSLRPAAPALRAFSTSACAANAAAAAPKVPVALIAKLRKTHPVPMSQAREALEKSNLDLDAAVAYLTSATSSAALKKADKVASRTTDEGTIAVSLLGGRRVSIVQLACETDFVARNDVFLSAARGIADTAAFLDVPNDTPEAPLPAGADPIQTFPVDALLSAPLISLPEGGAQPAADEAKTVKQVLLSSLAQTSENLKLVRAASFAAPFPGSPAVRFVPGAYTHGGAGTTGKVGGVVVLRVESASDKPINTLVSGAAGAELDKKLQALARSLARQVVGFPTKAVSPGNGVAEEEALLTQQAMMLGSDKPVAEVVADFGKENGVAVEVVSIRRWSTEDELAPAEEAKEA</sequence>
<organism evidence="8 9">
    <name type="scientific">Vanrija albida</name>
    <dbReference type="NCBI Taxonomy" id="181172"/>
    <lineage>
        <taxon>Eukaryota</taxon>
        <taxon>Fungi</taxon>
        <taxon>Dikarya</taxon>
        <taxon>Basidiomycota</taxon>
        <taxon>Agaricomycotina</taxon>
        <taxon>Tremellomycetes</taxon>
        <taxon>Trichosporonales</taxon>
        <taxon>Trichosporonaceae</taxon>
        <taxon>Vanrija</taxon>
    </lineage>
</organism>
<evidence type="ECO:0000256" key="4">
    <source>
        <dbReference type="ARBA" id="ARBA00022946"/>
    </source>
</evidence>
<dbReference type="GeneID" id="95985714"/>
<evidence type="ECO:0000259" key="7">
    <source>
        <dbReference type="Pfam" id="PF00889"/>
    </source>
</evidence>
<dbReference type="InterPro" id="IPR036402">
    <property type="entry name" value="EF-Ts_dimer_sf"/>
</dbReference>
<proteinExistence type="inferred from homology"/>
<reference evidence="8 9" key="1">
    <citation type="submission" date="2023-08" db="EMBL/GenBank/DDBJ databases">
        <title>Annotated Genome Sequence of Vanrija albida AlHP1.</title>
        <authorList>
            <person name="Herzog R."/>
        </authorList>
    </citation>
    <scope>NUCLEOTIDE SEQUENCE [LARGE SCALE GENOMIC DNA]</scope>
    <source>
        <strain evidence="8 9">AlHP1</strain>
    </source>
</reference>
<dbReference type="InterPro" id="IPR014039">
    <property type="entry name" value="Transl_elong_EFTs/EF1B_dimer"/>
</dbReference>
<evidence type="ECO:0000313" key="9">
    <source>
        <dbReference type="Proteomes" id="UP001565368"/>
    </source>
</evidence>
<dbReference type="InterPro" id="IPR009060">
    <property type="entry name" value="UBA-like_sf"/>
</dbReference>
<comment type="subcellular location">
    <subcellularLocation>
        <location evidence="6">Mitochondrion</location>
    </subcellularLocation>
</comment>
<keyword evidence="4" id="KW-0809">Transit peptide</keyword>
<comment type="similarity">
    <text evidence="1 6">Belongs to the EF-Ts family.</text>
</comment>
<name>A0ABR3Q7N2_9TREE</name>
<protein>
    <recommendedName>
        <fullName evidence="6">Elongation factor Ts, mitochondrial</fullName>
        <shortName evidence="6">EF-Ts</shortName>
        <shortName evidence="6">EF-TsMt</shortName>
    </recommendedName>
</protein>
<dbReference type="InterPro" id="IPR001816">
    <property type="entry name" value="Transl_elong_EFTs/EF1B"/>
</dbReference>
<gene>
    <name evidence="6 8" type="primary">TSF1</name>
    <name evidence="8" type="ORF">Q8F55_004671</name>
</gene>
<keyword evidence="2 6" id="KW-0251">Elongation factor</keyword>
<dbReference type="PANTHER" id="PTHR11741:SF0">
    <property type="entry name" value="ELONGATION FACTOR TS, MITOCHONDRIAL"/>
    <property type="match status" value="1"/>
</dbReference>
<keyword evidence="9" id="KW-1185">Reference proteome</keyword>
<accession>A0ABR3Q7N2</accession>
<keyword evidence="5 6" id="KW-0496">Mitochondrion</keyword>
<dbReference type="GO" id="GO:0003746">
    <property type="term" value="F:translation elongation factor activity"/>
    <property type="evidence" value="ECO:0007669"/>
    <property type="project" value="UniProtKB-KW"/>
</dbReference>
<evidence type="ECO:0000256" key="3">
    <source>
        <dbReference type="ARBA" id="ARBA00022917"/>
    </source>
</evidence>
<dbReference type="Pfam" id="PF00889">
    <property type="entry name" value="EF_TS"/>
    <property type="match status" value="1"/>
</dbReference>
<dbReference type="HAMAP" id="MF_00050">
    <property type="entry name" value="EF_Ts"/>
    <property type="match status" value="1"/>
</dbReference>
<dbReference type="SUPFAM" id="SSF54713">
    <property type="entry name" value="Elongation factor Ts (EF-Ts), dimerisation domain"/>
    <property type="match status" value="1"/>
</dbReference>
<feature type="domain" description="Translation elongation factor EFTs/EF1B dimerisation" evidence="7">
    <location>
        <begin position="105"/>
        <end position="289"/>
    </location>
</feature>
<evidence type="ECO:0000256" key="5">
    <source>
        <dbReference type="ARBA" id="ARBA00023128"/>
    </source>
</evidence>
<dbReference type="EMBL" id="JBBXJM010000003">
    <property type="protein sequence ID" value="KAL1410652.1"/>
    <property type="molecule type" value="Genomic_DNA"/>
</dbReference>
<dbReference type="SUPFAM" id="SSF46934">
    <property type="entry name" value="UBA-like"/>
    <property type="match status" value="1"/>
</dbReference>